<keyword evidence="3" id="KW-0804">Transcription</keyword>
<name>A0ABU8J3J8_9BURK</name>
<dbReference type="EMBL" id="JACFYJ010000117">
    <property type="protein sequence ID" value="MEI6002530.1"/>
    <property type="molecule type" value="Genomic_DNA"/>
</dbReference>
<evidence type="ECO:0000256" key="2">
    <source>
        <dbReference type="ARBA" id="ARBA00023125"/>
    </source>
</evidence>
<reference evidence="5 6" key="1">
    <citation type="journal article" date="2022" name="Arch. Microbiol.">
        <title>Paraburkholderia bengalensis sp. nov. isolated from roots of Oryza sativa, IR64.</title>
        <authorList>
            <person name="Nag P."/>
            <person name="Mondal N."/>
            <person name="Sarkar J."/>
            <person name="Das S."/>
        </authorList>
    </citation>
    <scope>NUCLEOTIDE SEQUENCE [LARGE SCALE GENOMIC DNA]</scope>
    <source>
        <strain evidence="5 6">IR64_4_BI</strain>
    </source>
</reference>
<evidence type="ECO:0000256" key="3">
    <source>
        <dbReference type="ARBA" id="ARBA00023163"/>
    </source>
</evidence>
<proteinExistence type="predicted"/>
<evidence type="ECO:0000313" key="5">
    <source>
        <dbReference type="EMBL" id="MEI6002530.1"/>
    </source>
</evidence>
<dbReference type="RefSeq" id="WP_419539695.1">
    <property type="nucleotide sequence ID" value="NZ_JACFYJ010000117.1"/>
</dbReference>
<dbReference type="SUPFAM" id="SSF46785">
    <property type="entry name" value="Winged helix' DNA-binding domain"/>
    <property type="match status" value="1"/>
</dbReference>
<keyword evidence="1" id="KW-0805">Transcription regulation</keyword>
<accession>A0ABU8J3J8</accession>
<dbReference type="InterPro" id="IPR036390">
    <property type="entry name" value="WH_DNA-bd_sf"/>
</dbReference>
<protein>
    <submittedName>
        <fullName evidence="5">GntR family transcriptional regulator</fullName>
    </submittedName>
</protein>
<dbReference type="InterPro" id="IPR000524">
    <property type="entry name" value="Tscrpt_reg_HTH_GntR"/>
</dbReference>
<evidence type="ECO:0000259" key="4">
    <source>
        <dbReference type="Pfam" id="PF00392"/>
    </source>
</evidence>
<organism evidence="5 6">
    <name type="scientific">Paraburkholderia bengalensis</name>
    <dbReference type="NCBI Taxonomy" id="2747562"/>
    <lineage>
        <taxon>Bacteria</taxon>
        <taxon>Pseudomonadati</taxon>
        <taxon>Pseudomonadota</taxon>
        <taxon>Betaproteobacteria</taxon>
        <taxon>Burkholderiales</taxon>
        <taxon>Burkholderiaceae</taxon>
        <taxon>Paraburkholderia</taxon>
    </lineage>
</organism>
<keyword evidence="2" id="KW-0238">DNA-binding</keyword>
<dbReference type="Gene3D" id="1.10.10.10">
    <property type="entry name" value="Winged helix-like DNA-binding domain superfamily/Winged helix DNA-binding domain"/>
    <property type="match status" value="1"/>
</dbReference>
<sequence>MPSLAIEIDRTAAAPVGEQIYASLRQLIIDGGLQPGRRLPSGRDLAAQPWRYPPVTMT</sequence>
<comment type="caution">
    <text evidence="5">The sequence shown here is derived from an EMBL/GenBank/DDBJ whole genome shotgun (WGS) entry which is preliminary data.</text>
</comment>
<keyword evidence="6" id="KW-1185">Reference proteome</keyword>
<dbReference type="Pfam" id="PF00392">
    <property type="entry name" value="GntR"/>
    <property type="match status" value="1"/>
</dbReference>
<evidence type="ECO:0000256" key="1">
    <source>
        <dbReference type="ARBA" id="ARBA00023015"/>
    </source>
</evidence>
<dbReference type="Proteomes" id="UP001386437">
    <property type="component" value="Unassembled WGS sequence"/>
</dbReference>
<gene>
    <name evidence="5" type="ORF">H3V53_37080</name>
</gene>
<evidence type="ECO:0000313" key="6">
    <source>
        <dbReference type="Proteomes" id="UP001386437"/>
    </source>
</evidence>
<feature type="domain" description="HTH gntR-type" evidence="4">
    <location>
        <begin position="18"/>
        <end position="48"/>
    </location>
</feature>
<dbReference type="InterPro" id="IPR036388">
    <property type="entry name" value="WH-like_DNA-bd_sf"/>
</dbReference>